<dbReference type="Proteomes" id="UP000054567">
    <property type="component" value="Unassembled WGS sequence"/>
</dbReference>
<keyword evidence="1" id="KW-1133">Transmembrane helix</keyword>
<evidence type="ECO:0000313" key="3">
    <source>
        <dbReference type="Proteomes" id="UP000054567"/>
    </source>
</evidence>
<protein>
    <submittedName>
        <fullName evidence="2">Uncharacterized protein</fullName>
    </submittedName>
</protein>
<evidence type="ECO:0000313" key="2">
    <source>
        <dbReference type="EMBL" id="KMM65456.1"/>
    </source>
</evidence>
<reference evidence="3" key="2">
    <citation type="journal article" date="2009" name="Genome Res.">
        <title>Comparative genomic analyses of the human fungal pathogens Coccidioides and their relatives.</title>
        <authorList>
            <person name="Sharpton T.J."/>
            <person name="Stajich J.E."/>
            <person name="Rounsley S.D."/>
            <person name="Gardner M.J."/>
            <person name="Wortman J.R."/>
            <person name="Jordar V.S."/>
            <person name="Maiti R."/>
            <person name="Kodira C.D."/>
            <person name="Neafsey D.E."/>
            <person name="Zeng Q."/>
            <person name="Hung C.-Y."/>
            <person name="McMahan C."/>
            <person name="Muszewska A."/>
            <person name="Grynberg M."/>
            <person name="Mandel M.A."/>
            <person name="Kellner E.M."/>
            <person name="Barker B.M."/>
            <person name="Galgiani J.N."/>
            <person name="Orbach M.J."/>
            <person name="Kirkland T.N."/>
            <person name="Cole G.T."/>
            <person name="Henn M.R."/>
            <person name="Birren B.W."/>
            <person name="Taylor J.W."/>
        </authorList>
    </citation>
    <scope>NUCLEOTIDE SEQUENCE [LARGE SCALE GENOMIC DNA]</scope>
    <source>
        <strain evidence="3">RMSCC 3488</strain>
    </source>
</reference>
<accession>A0A0J6EY04</accession>
<dbReference type="AlphaFoldDB" id="A0A0J6EY04"/>
<gene>
    <name evidence="2" type="ORF">CPAG_01807</name>
</gene>
<evidence type="ECO:0000256" key="1">
    <source>
        <dbReference type="SAM" id="Phobius"/>
    </source>
</evidence>
<sequence length="94" mass="10586">MTSRAFSPLLRTMAKSPAFTRVHRAAPFSTSSQLLNSVDTVLPRYKPLGAFRGGIFGFLFGSTLAGASVYYYILQEYRLSNDMLTEDIYVRYCI</sequence>
<organism evidence="2 3">
    <name type="scientific">Coccidioides posadasii RMSCC 3488</name>
    <dbReference type="NCBI Taxonomy" id="454284"/>
    <lineage>
        <taxon>Eukaryota</taxon>
        <taxon>Fungi</taxon>
        <taxon>Dikarya</taxon>
        <taxon>Ascomycota</taxon>
        <taxon>Pezizomycotina</taxon>
        <taxon>Eurotiomycetes</taxon>
        <taxon>Eurotiomycetidae</taxon>
        <taxon>Onygenales</taxon>
        <taxon>Onygenaceae</taxon>
        <taxon>Coccidioides</taxon>
    </lineage>
</organism>
<dbReference type="EMBL" id="DS268109">
    <property type="protein sequence ID" value="KMM65456.1"/>
    <property type="molecule type" value="Genomic_DNA"/>
</dbReference>
<proteinExistence type="predicted"/>
<reference evidence="3" key="3">
    <citation type="journal article" date="2010" name="Genome Res.">
        <title>Population genomic sequencing of Coccidioides fungi reveals recent hybridization and transposon control.</title>
        <authorList>
            <person name="Neafsey D.E."/>
            <person name="Barker B.M."/>
            <person name="Sharpton T.J."/>
            <person name="Stajich J.E."/>
            <person name="Park D.J."/>
            <person name="Whiston E."/>
            <person name="Hung C.-Y."/>
            <person name="McMahan C."/>
            <person name="White J."/>
            <person name="Sykes S."/>
            <person name="Heiman D."/>
            <person name="Young S."/>
            <person name="Zeng Q."/>
            <person name="Abouelleil A."/>
            <person name="Aftuck L."/>
            <person name="Bessette D."/>
            <person name="Brown A."/>
            <person name="FitzGerald M."/>
            <person name="Lui A."/>
            <person name="Macdonald J.P."/>
            <person name="Priest M."/>
            <person name="Orbach M.J."/>
            <person name="Galgiani J.N."/>
            <person name="Kirkland T.N."/>
            <person name="Cole G.T."/>
            <person name="Birren B.W."/>
            <person name="Henn M.R."/>
            <person name="Taylor J.W."/>
            <person name="Rounsley S.D."/>
        </authorList>
    </citation>
    <scope>NUCLEOTIDE SEQUENCE [LARGE SCALE GENOMIC DNA]</scope>
    <source>
        <strain evidence="3">RMSCC 3488</strain>
    </source>
</reference>
<dbReference type="VEuPathDB" id="FungiDB:CPAG_01807"/>
<keyword evidence="1" id="KW-0812">Transmembrane</keyword>
<dbReference type="PANTHER" id="PTHR37849:SF1">
    <property type="entry name" value="YALI0E11605P"/>
    <property type="match status" value="1"/>
</dbReference>
<feature type="transmembrane region" description="Helical" evidence="1">
    <location>
        <begin position="50"/>
        <end position="73"/>
    </location>
</feature>
<dbReference type="PANTHER" id="PTHR37849">
    <property type="entry name" value="YALI0E11605P"/>
    <property type="match status" value="1"/>
</dbReference>
<dbReference type="OrthoDB" id="5331396at2759"/>
<name>A0A0J6EY04_COCPO</name>
<keyword evidence="1" id="KW-0472">Membrane</keyword>
<reference evidence="2 3" key="1">
    <citation type="submission" date="2007-06" db="EMBL/GenBank/DDBJ databases">
        <title>The Genome Sequence of Coccidioides posadasii RMSCC_3488.</title>
        <authorList>
            <consortium name="Coccidioides Genome Resources Consortium"/>
            <consortium name="The Broad Institute Genome Sequencing Platform"/>
            <person name="Henn M.R."/>
            <person name="Sykes S."/>
            <person name="Young S."/>
            <person name="Jaffe D."/>
            <person name="Berlin A."/>
            <person name="Alvarez P."/>
            <person name="Butler J."/>
            <person name="Gnerre S."/>
            <person name="Grabherr M."/>
            <person name="Mauceli E."/>
            <person name="Brockman W."/>
            <person name="Kodira C."/>
            <person name="Alvarado L."/>
            <person name="Zeng Q."/>
            <person name="Crawford M."/>
            <person name="Antoine C."/>
            <person name="Devon K."/>
            <person name="Galgiani J."/>
            <person name="Orsborn K."/>
            <person name="Lewis M.L."/>
            <person name="Nusbaum C."/>
            <person name="Galagan J."/>
            <person name="Birren B."/>
        </authorList>
    </citation>
    <scope>NUCLEOTIDE SEQUENCE [LARGE SCALE GENOMIC DNA]</scope>
    <source>
        <strain evidence="2 3">RMSCC 3488</strain>
    </source>
</reference>